<name>A0AA88GUB8_NAELO</name>
<gene>
    <name evidence="4" type="ORF">C9374_003058</name>
</gene>
<dbReference type="Proteomes" id="UP000816034">
    <property type="component" value="Unassembled WGS sequence"/>
</dbReference>
<organism evidence="4 5">
    <name type="scientific">Naegleria lovaniensis</name>
    <name type="common">Amoeba</name>
    <dbReference type="NCBI Taxonomy" id="51637"/>
    <lineage>
        <taxon>Eukaryota</taxon>
        <taxon>Discoba</taxon>
        <taxon>Heterolobosea</taxon>
        <taxon>Tetramitia</taxon>
        <taxon>Eutetramitia</taxon>
        <taxon>Vahlkampfiidae</taxon>
        <taxon>Naegleria</taxon>
    </lineage>
</organism>
<dbReference type="EMBL" id="PYSW02000017">
    <property type="protein sequence ID" value="KAG2385909.1"/>
    <property type="molecule type" value="Genomic_DNA"/>
</dbReference>
<dbReference type="PROSITE" id="PS51263">
    <property type="entry name" value="ADF_H"/>
    <property type="match status" value="1"/>
</dbReference>
<dbReference type="GO" id="GO:0071846">
    <property type="term" value="P:actin filament debranching"/>
    <property type="evidence" value="ECO:0007669"/>
    <property type="project" value="InterPro"/>
</dbReference>
<dbReference type="InterPro" id="IPR002108">
    <property type="entry name" value="ADF-H"/>
</dbReference>
<keyword evidence="5" id="KW-1185">Reference proteome</keyword>
<dbReference type="PIRSF" id="PIRSF001788">
    <property type="entry name" value="GMF-beta"/>
    <property type="match status" value="1"/>
</dbReference>
<dbReference type="GO" id="GO:0071933">
    <property type="term" value="F:Arp2/3 complex binding"/>
    <property type="evidence" value="ECO:0007669"/>
    <property type="project" value="InterPro"/>
</dbReference>
<proteinExistence type="inferred from homology"/>
<dbReference type="SUPFAM" id="SSF55753">
    <property type="entry name" value="Actin depolymerizing proteins"/>
    <property type="match status" value="1"/>
</dbReference>
<feature type="domain" description="ADF-H" evidence="3">
    <location>
        <begin position="11"/>
        <end position="145"/>
    </location>
</feature>
<dbReference type="AlphaFoldDB" id="A0AA88GUB8"/>
<dbReference type="RefSeq" id="XP_044549902.1">
    <property type="nucleotide sequence ID" value="XM_044692544.1"/>
</dbReference>
<sequence>MSNTTVEAPTNDCTIPDDVLKAYKKVRLSSSKHMMVMVLKINKEDSSVMIEEQFDETTFEDLQSYLDDVNLQPRYLVLSYAWQRGDRVQYPLMFIFYTPKHANPYDQMMYSRMKLPLVRKLDVPRSYEIRDYEDLTEEWLLEQLNKK</sequence>
<dbReference type="GeneID" id="68095513"/>
<dbReference type="Pfam" id="PF00241">
    <property type="entry name" value="Cofilin_ADF"/>
    <property type="match status" value="1"/>
</dbReference>
<dbReference type="SMART" id="SM00102">
    <property type="entry name" value="ADF"/>
    <property type="match status" value="1"/>
</dbReference>
<dbReference type="PANTHER" id="PTHR11249:SF2">
    <property type="entry name" value="GLIA MATURATION FACTOR"/>
    <property type="match status" value="1"/>
</dbReference>
<protein>
    <recommendedName>
        <fullName evidence="3">ADF-H domain-containing protein</fullName>
    </recommendedName>
</protein>
<evidence type="ECO:0000259" key="3">
    <source>
        <dbReference type="PROSITE" id="PS51263"/>
    </source>
</evidence>
<dbReference type="GO" id="GO:0030864">
    <property type="term" value="C:cortical actin cytoskeleton"/>
    <property type="evidence" value="ECO:0007669"/>
    <property type="project" value="TreeGrafter"/>
</dbReference>
<dbReference type="Gene3D" id="3.40.20.10">
    <property type="entry name" value="Severin"/>
    <property type="match status" value="1"/>
</dbReference>
<reference evidence="4 5" key="1">
    <citation type="journal article" date="2018" name="BMC Genomics">
        <title>The genome of Naegleria lovaniensis, the basis for a comparative approach to unravel pathogenicity factors of the human pathogenic amoeba N. fowleri.</title>
        <authorList>
            <person name="Liechti N."/>
            <person name="Schurch N."/>
            <person name="Bruggmann R."/>
            <person name="Wittwer M."/>
        </authorList>
    </citation>
    <scope>NUCLEOTIDE SEQUENCE [LARGE SCALE GENOMIC DNA]</scope>
    <source>
        <strain evidence="4 5">ATCC 30569</strain>
    </source>
</reference>
<evidence type="ECO:0000256" key="2">
    <source>
        <dbReference type="PIRNR" id="PIRNR001788"/>
    </source>
</evidence>
<dbReference type="InterPro" id="IPR029006">
    <property type="entry name" value="ADF-H/Gelsolin-like_dom_sf"/>
</dbReference>
<evidence type="ECO:0000256" key="1">
    <source>
        <dbReference type="ARBA" id="ARBA00010055"/>
    </source>
</evidence>
<comment type="similarity">
    <text evidence="1 2">Belongs to the actin-binding proteins ADF family. GMF subfamily.</text>
</comment>
<evidence type="ECO:0000313" key="5">
    <source>
        <dbReference type="Proteomes" id="UP000816034"/>
    </source>
</evidence>
<comment type="caution">
    <text evidence="4">The sequence shown here is derived from an EMBL/GenBank/DDBJ whole genome shotgun (WGS) entry which is preliminary data.</text>
</comment>
<accession>A0AA88GUB8</accession>
<dbReference type="GO" id="GO:0034316">
    <property type="term" value="P:negative regulation of Arp2/3 complex-mediated actin nucleation"/>
    <property type="evidence" value="ECO:0007669"/>
    <property type="project" value="TreeGrafter"/>
</dbReference>
<dbReference type="InterPro" id="IPR011171">
    <property type="entry name" value="GMF"/>
</dbReference>
<dbReference type="PANTHER" id="PTHR11249">
    <property type="entry name" value="GLIAL FACTOR NATURATION FACTOR"/>
    <property type="match status" value="1"/>
</dbReference>
<evidence type="ECO:0000313" key="4">
    <source>
        <dbReference type="EMBL" id="KAG2385909.1"/>
    </source>
</evidence>
<dbReference type="GO" id="GO:0003779">
    <property type="term" value="F:actin binding"/>
    <property type="evidence" value="ECO:0007669"/>
    <property type="project" value="InterPro"/>
</dbReference>